<accession>A0A385D1Q6</accession>
<dbReference type="Gene3D" id="1.10.30.50">
    <property type="match status" value="1"/>
</dbReference>
<dbReference type="GeneID" id="63911590"/>
<dbReference type="InterPro" id="IPR002711">
    <property type="entry name" value="HNH"/>
</dbReference>
<keyword evidence="4" id="KW-1185">Reference proteome</keyword>
<dbReference type="Proteomes" id="UP000264051">
    <property type="component" value="Segment"/>
</dbReference>
<dbReference type="GO" id="GO:0003676">
    <property type="term" value="F:nucleic acid binding"/>
    <property type="evidence" value="ECO:0007669"/>
    <property type="project" value="InterPro"/>
</dbReference>
<evidence type="ECO:0000256" key="1">
    <source>
        <dbReference type="SAM" id="MobiDB-lite"/>
    </source>
</evidence>
<keyword evidence="3" id="KW-0255">Endonuclease</keyword>
<dbReference type="KEGG" id="vg:63911590"/>
<dbReference type="GO" id="GO:0008270">
    <property type="term" value="F:zinc ion binding"/>
    <property type="evidence" value="ECO:0007669"/>
    <property type="project" value="InterPro"/>
</dbReference>
<keyword evidence="3" id="KW-0378">Hydrolase</keyword>
<dbReference type="EMBL" id="MH697580">
    <property type="protein sequence ID" value="AXQ51900.1"/>
    <property type="molecule type" value="Genomic_DNA"/>
</dbReference>
<feature type="region of interest" description="Disordered" evidence="1">
    <location>
        <begin position="59"/>
        <end position="98"/>
    </location>
</feature>
<dbReference type="RefSeq" id="YP_010050853.1">
    <property type="nucleotide sequence ID" value="NC_054434.1"/>
</dbReference>
<feature type="compositionally biased region" description="Basic and acidic residues" evidence="1">
    <location>
        <begin position="74"/>
        <end position="85"/>
    </location>
</feature>
<keyword evidence="3" id="KW-0540">Nuclease</keyword>
<proteinExistence type="predicted"/>
<gene>
    <name evidence="3" type="primary">64</name>
    <name evidence="3" type="ORF">SEA_CATFISH_64</name>
</gene>
<dbReference type="GO" id="GO:0004519">
    <property type="term" value="F:endonuclease activity"/>
    <property type="evidence" value="ECO:0007669"/>
    <property type="project" value="UniProtKB-KW"/>
</dbReference>
<sequence>MTAKHAGRSTRAWRRLKAAFRRKCADARAVCWLCGQPIDYALEHPHPYAFEPDHYHPVATHPHLAEDPANLRPSHADCNKRRGDRAPTFGLGRQSRKW</sequence>
<organism evidence="3 4">
    <name type="scientific">Gordonia phage Catfish</name>
    <dbReference type="NCBI Taxonomy" id="2301538"/>
    <lineage>
        <taxon>Viruses</taxon>
        <taxon>Duplodnaviria</taxon>
        <taxon>Heunggongvirae</taxon>
        <taxon>Uroviricota</taxon>
        <taxon>Caudoviricetes</taxon>
        <taxon>Ruthgordonvirinae</taxon>
        <taxon>Catfishvirus</taxon>
        <taxon>Catfishvirus catfish</taxon>
    </lineage>
</organism>
<evidence type="ECO:0000313" key="4">
    <source>
        <dbReference type="Proteomes" id="UP000264051"/>
    </source>
</evidence>
<protein>
    <submittedName>
        <fullName evidence="3">HNH endonuclease</fullName>
    </submittedName>
</protein>
<dbReference type="Pfam" id="PF01844">
    <property type="entry name" value="HNH"/>
    <property type="match status" value="1"/>
</dbReference>
<feature type="domain" description="HNH" evidence="2">
    <location>
        <begin position="31"/>
        <end position="85"/>
    </location>
</feature>
<evidence type="ECO:0000313" key="3">
    <source>
        <dbReference type="EMBL" id="AXQ51900.1"/>
    </source>
</evidence>
<reference evidence="4" key="1">
    <citation type="submission" date="2018-07" db="EMBL/GenBank/DDBJ databases">
        <authorList>
            <person name="Byford A.D."/>
            <person name="Nguyen L.Q."/>
            <person name="Alvarez I.A."/>
            <person name="Bhandari M."/>
            <person name="Desselle J.R."/>
            <person name="Duong Q.-N.N."/>
            <person name="Dupree A.F."/>
            <person name="Feroben K.E."/>
            <person name="Garrison M.E."/>
            <person name="Higginbotham J.L."/>
            <person name="Hunter C.W."/>
            <person name="Knight B.A."/>
            <person name="Lee J.A."/>
            <person name="Lewis I.C."/>
            <person name="Long E.L."/>
            <person name="Rimal A."/>
            <person name="Sinnasone S."/>
            <person name="Tandukar J."/>
            <person name="Willis C.E."/>
            <person name="Nguyen A.V."/>
            <person name="Hancock A.M."/>
            <person name="Dicus A.P."/>
            <person name="Gallien G.E."/>
            <person name="Weidemeier A.M.D."/>
            <person name="Gissendanner C.R."/>
            <person name="Findley A.M."/>
            <person name="Bollivar D.W."/>
            <person name="Garlena R.A."/>
            <person name="Russell D.A."/>
            <person name="Pope W.H."/>
            <person name="Jacobs-Sera D."/>
            <person name="Hatfull G.F."/>
        </authorList>
    </citation>
    <scope>NUCLEOTIDE SEQUENCE [LARGE SCALE GENOMIC DNA]</scope>
</reference>
<name>A0A385D1Q6_9CAUD</name>
<evidence type="ECO:0000259" key="2">
    <source>
        <dbReference type="Pfam" id="PF01844"/>
    </source>
</evidence>